<dbReference type="Pfam" id="PF01610">
    <property type="entry name" value="DDE_Tnp_ISL3"/>
    <property type="match status" value="1"/>
</dbReference>
<gene>
    <name evidence="2" type="ORF">DBP89_06870</name>
</gene>
<dbReference type="EMBL" id="QAGV01000007">
    <property type="protein sequence ID" value="PTR95335.1"/>
    <property type="molecule type" value="Genomic_DNA"/>
</dbReference>
<sequence length="212" mass="25621">MLNRTFNKQRVRVMKQYPHSTYEYNIFKCFWKLFLVGYALLDHKIPKYRRNLKTFLTDAQIVSEALTLNDELFLSYEIVHRIHNYIINHDVLNLTRFFNKFEELKQNLINARRRWTLENKNRDYPLKLRKLDNYIIIALHTLTSKTNKQGVLNACSKEYQQFNNGGIEGINRRIKLTELEGFGITNLDHLRKRLILQINYRVERKKESKKIK</sequence>
<organism evidence="2 3">
    <name type="scientific">Ligilactobacillus salivarius</name>
    <dbReference type="NCBI Taxonomy" id="1624"/>
    <lineage>
        <taxon>Bacteria</taxon>
        <taxon>Bacillati</taxon>
        <taxon>Bacillota</taxon>
        <taxon>Bacilli</taxon>
        <taxon>Lactobacillales</taxon>
        <taxon>Lactobacillaceae</taxon>
        <taxon>Ligilactobacillus</taxon>
    </lineage>
</organism>
<proteinExistence type="predicted"/>
<dbReference type="Proteomes" id="UP000244552">
    <property type="component" value="Unassembled WGS sequence"/>
</dbReference>
<reference evidence="2 3" key="1">
    <citation type="journal article" date="2018" name="Genome Announc.">
        <title>Fifty-Six Draft Genome Sequences of 10 Lactobacillus Species from 22 Commercial Dietary Supplements.</title>
        <authorList>
            <person name="Gangiredla J."/>
            <person name="Barnaba T.J."/>
            <person name="Mammel M.K."/>
            <person name="Lacher D.W."/>
            <person name="Elkins C.A."/>
            <person name="Lampel K.A."/>
            <person name="Whitehouse C.A."/>
            <person name="Tartera C."/>
        </authorList>
    </citation>
    <scope>NUCLEOTIDE SEQUENCE [LARGE SCALE GENOMIC DNA]</scope>
    <source>
        <strain evidence="2 3">DS11_12</strain>
    </source>
</reference>
<evidence type="ECO:0000259" key="1">
    <source>
        <dbReference type="Pfam" id="PF01610"/>
    </source>
</evidence>
<protein>
    <submittedName>
        <fullName evidence="2">ISL3 family transposase</fullName>
    </submittedName>
</protein>
<name>A0ABD6XG05_9LACO</name>
<dbReference type="InterPro" id="IPR002560">
    <property type="entry name" value="Transposase_DDE"/>
</dbReference>
<accession>A0ABD6XG05</accession>
<evidence type="ECO:0000313" key="2">
    <source>
        <dbReference type="EMBL" id="PTR95335.1"/>
    </source>
</evidence>
<evidence type="ECO:0000313" key="3">
    <source>
        <dbReference type="Proteomes" id="UP000244552"/>
    </source>
</evidence>
<comment type="caution">
    <text evidence="2">The sequence shown here is derived from an EMBL/GenBank/DDBJ whole genome shotgun (WGS) entry which is preliminary data.</text>
</comment>
<dbReference type="AlphaFoldDB" id="A0ABD6XG05"/>
<feature type="domain" description="Transposase IS204/IS1001/IS1096/IS1165 DDE" evidence="1">
    <location>
        <begin position="143"/>
        <end position="193"/>
    </location>
</feature>